<name>A0A0M6XST7_9RHOB</name>
<reference evidence="5 6" key="1">
    <citation type="submission" date="2015-07" db="EMBL/GenBank/DDBJ databases">
        <authorList>
            <person name="Noorani M."/>
        </authorList>
    </citation>
    <scope>NUCLEOTIDE SEQUENCE [LARGE SCALE GENOMIC DNA]</scope>
    <source>
        <strain evidence="5 6">CECT 5088</strain>
    </source>
</reference>
<keyword evidence="2 4" id="KW-0547">Nucleotide-binding</keyword>
<evidence type="ECO:0000256" key="2">
    <source>
        <dbReference type="ARBA" id="ARBA00022741"/>
    </source>
</evidence>
<dbReference type="RefSeq" id="WP_055683570.1">
    <property type="nucleotide sequence ID" value="NZ_CXPG01000021.1"/>
</dbReference>
<comment type="cofactor">
    <cofactor evidence="4">
        <name>Mg(2+)</name>
        <dbReference type="ChEBI" id="CHEBI:18420"/>
    </cofactor>
</comment>
<dbReference type="EMBL" id="CXPG01000021">
    <property type="protein sequence ID" value="CTQ34189.1"/>
    <property type="molecule type" value="Genomic_DNA"/>
</dbReference>
<dbReference type="NCBIfam" id="TIGR02727">
    <property type="entry name" value="MTHFS_bact"/>
    <property type="match status" value="1"/>
</dbReference>
<dbReference type="InterPro" id="IPR037171">
    <property type="entry name" value="NagB/RpiA_transferase-like"/>
</dbReference>
<evidence type="ECO:0000313" key="6">
    <source>
        <dbReference type="Proteomes" id="UP000048908"/>
    </source>
</evidence>
<evidence type="ECO:0000256" key="3">
    <source>
        <dbReference type="ARBA" id="ARBA00022840"/>
    </source>
</evidence>
<gene>
    <name evidence="5" type="ORF">JAN5088_02982</name>
</gene>
<dbReference type="AlphaFoldDB" id="A0A0M6XST7"/>
<dbReference type="InterPro" id="IPR002698">
    <property type="entry name" value="FTHF_cligase"/>
</dbReference>
<keyword evidence="5" id="KW-0436">Ligase</keyword>
<comment type="catalytic activity">
    <reaction evidence="4">
        <text>(6S)-5-formyl-5,6,7,8-tetrahydrofolate + ATP = (6R)-5,10-methenyltetrahydrofolate + ADP + phosphate</text>
        <dbReference type="Rhea" id="RHEA:10488"/>
        <dbReference type="ChEBI" id="CHEBI:30616"/>
        <dbReference type="ChEBI" id="CHEBI:43474"/>
        <dbReference type="ChEBI" id="CHEBI:57455"/>
        <dbReference type="ChEBI" id="CHEBI:57457"/>
        <dbReference type="ChEBI" id="CHEBI:456216"/>
        <dbReference type="EC" id="6.3.3.2"/>
    </reaction>
</comment>
<dbReference type="Pfam" id="PF01812">
    <property type="entry name" value="5-FTHF_cyc-lig"/>
    <property type="match status" value="1"/>
</dbReference>
<dbReference type="STRING" id="282197.SAMN04488517_103155"/>
<dbReference type="EC" id="6.3.3.2" evidence="4"/>
<sequence>MQDDDIGRTPPCFAQDLIAGHPVDQATWRDVTRFRRAERERLYALRRGMAQDDRAAQTAQVLRMMDETLGEVRGRTIAAWWPIRGELDLRDWMADAHRRDAQMALPVVVEKGRPMVFRPWSPGCAMERGAWNIPVPKATGALTPDTALVPLVGVDAACFRLGNGGGYYDMTFAAMSPLPRRIGVGQGFCEMSTIFPQPWDVPMDTVLLGDGRILSASA</sequence>
<protein>
    <recommendedName>
        <fullName evidence="4">5-formyltetrahydrofolate cyclo-ligase</fullName>
        <ecNumber evidence="4">6.3.3.2</ecNumber>
    </recommendedName>
</protein>
<evidence type="ECO:0000313" key="5">
    <source>
        <dbReference type="EMBL" id="CTQ34189.1"/>
    </source>
</evidence>
<keyword evidence="6" id="KW-1185">Reference proteome</keyword>
<keyword evidence="4" id="KW-0460">Magnesium</keyword>
<dbReference type="GO" id="GO:0009396">
    <property type="term" value="P:folic acid-containing compound biosynthetic process"/>
    <property type="evidence" value="ECO:0007669"/>
    <property type="project" value="TreeGrafter"/>
</dbReference>
<dbReference type="Gene3D" id="3.40.50.10420">
    <property type="entry name" value="NagB/RpiA/CoA transferase-like"/>
    <property type="match status" value="1"/>
</dbReference>
<dbReference type="GO" id="GO:0030272">
    <property type="term" value="F:5-formyltetrahydrofolate cyclo-ligase activity"/>
    <property type="evidence" value="ECO:0007669"/>
    <property type="project" value="UniProtKB-EC"/>
</dbReference>
<dbReference type="PANTHER" id="PTHR23407">
    <property type="entry name" value="ATPASE INHIBITOR/5-FORMYLTETRAHYDROFOLATE CYCLO-LIGASE"/>
    <property type="match status" value="1"/>
</dbReference>
<dbReference type="GO" id="GO:0005524">
    <property type="term" value="F:ATP binding"/>
    <property type="evidence" value="ECO:0007669"/>
    <property type="project" value="UniProtKB-KW"/>
</dbReference>
<keyword evidence="4" id="KW-0479">Metal-binding</keyword>
<organism evidence="5 6">
    <name type="scientific">Jannaschia rubra</name>
    <dbReference type="NCBI Taxonomy" id="282197"/>
    <lineage>
        <taxon>Bacteria</taxon>
        <taxon>Pseudomonadati</taxon>
        <taxon>Pseudomonadota</taxon>
        <taxon>Alphaproteobacteria</taxon>
        <taxon>Rhodobacterales</taxon>
        <taxon>Roseobacteraceae</taxon>
        <taxon>Jannaschia</taxon>
    </lineage>
</organism>
<dbReference type="SUPFAM" id="SSF100950">
    <property type="entry name" value="NagB/RpiA/CoA transferase-like"/>
    <property type="match status" value="1"/>
</dbReference>
<dbReference type="Proteomes" id="UP000048908">
    <property type="component" value="Unassembled WGS sequence"/>
</dbReference>
<dbReference type="InterPro" id="IPR024185">
    <property type="entry name" value="FTHF_cligase-like_sf"/>
</dbReference>
<evidence type="ECO:0000256" key="4">
    <source>
        <dbReference type="RuleBase" id="RU361279"/>
    </source>
</evidence>
<proteinExistence type="inferred from homology"/>
<keyword evidence="3 4" id="KW-0067">ATP-binding</keyword>
<dbReference type="GO" id="GO:0046872">
    <property type="term" value="F:metal ion binding"/>
    <property type="evidence" value="ECO:0007669"/>
    <property type="project" value="UniProtKB-KW"/>
</dbReference>
<comment type="similarity">
    <text evidence="1 4">Belongs to the 5-formyltetrahydrofolate cyclo-ligase family.</text>
</comment>
<dbReference type="OrthoDB" id="9801938at2"/>
<dbReference type="PANTHER" id="PTHR23407:SF1">
    <property type="entry name" value="5-FORMYLTETRAHYDROFOLATE CYCLO-LIGASE"/>
    <property type="match status" value="1"/>
</dbReference>
<dbReference type="GO" id="GO:0035999">
    <property type="term" value="P:tetrahydrofolate interconversion"/>
    <property type="evidence" value="ECO:0007669"/>
    <property type="project" value="TreeGrafter"/>
</dbReference>
<evidence type="ECO:0000256" key="1">
    <source>
        <dbReference type="ARBA" id="ARBA00010638"/>
    </source>
</evidence>
<accession>A0A0M6XST7</accession>